<proteinExistence type="predicted"/>
<organism evidence="1 2">
    <name type="scientific">Ruminiclostridium herbifermentans</name>
    <dbReference type="NCBI Taxonomy" id="2488810"/>
    <lineage>
        <taxon>Bacteria</taxon>
        <taxon>Bacillati</taxon>
        <taxon>Bacillota</taxon>
        <taxon>Clostridia</taxon>
        <taxon>Eubacteriales</taxon>
        <taxon>Oscillospiraceae</taxon>
        <taxon>Ruminiclostridium</taxon>
    </lineage>
</organism>
<dbReference type="SUPFAM" id="SSF89260">
    <property type="entry name" value="Collagen-binding domain"/>
    <property type="match status" value="1"/>
</dbReference>
<keyword evidence="2" id="KW-1185">Reference proteome</keyword>
<gene>
    <name evidence="1" type="ORF">EHE19_001680</name>
</gene>
<dbReference type="Gene3D" id="2.60.120.380">
    <property type="match status" value="1"/>
</dbReference>
<dbReference type="AlphaFoldDB" id="A0A4U7J6Y1"/>
<dbReference type="RefSeq" id="WP_137699010.1">
    <property type="nucleotide sequence ID" value="NZ_CP061336.1"/>
</dbReference>
<evidence type="ECO:0000313" key="2">
    <source>
        <dbReference type="Proteomes" id="UP000306409"/>
    </source>
</evidence>
<protein>
    <submittedName>
        <fullName evidence="1">Uncharacterized protein</fullName>
    </submittedName>
</protein>
<sequence length="359" mass="39306">MERNKVLKLLITGCIFVTIASLSFSSVFGATIVRDRFYSIYSPSKFNDPYYQYNPSTNEVTLSSWDYLQYKQNCYGYALQVYRGEKVSNFYKQQPGEFRKASDASSVKTLAISNNPTLLMTNVVSNMKLDAKKLGYTLTEYTTSSSSVAQISGGKRLIAVVTGNTDYHFYIQHSNGTWSHKPGIGKVTNLSFSDSVTLTNSNIKQKANQGAYAGGSLKFFTITKDAVADYPHTGAPTSSSSESMMLDTDVAGEERITATTLTSSTYSVCNGVFDGRNDIDTFAFTAPSAGTYNITTTSTTDIDGYVYSSDDSSTTPLASDAAAGQINMTVSLTQGQTVYIKIFDYNNTITSYTLYVRKN</sequence>
<reference evidence="1 2" key="1">
    <citation type="submission" date="2020-09" db="EMBL/GenBank/DDBJ databases">
        <title>Characterization and genome sequencing of Ruminiclostridium sp. nov. MA18.</title>
        <authorList>
            <person name="Rettenmaier R."/>
            <person name="Kowollik M.-L."/>
            <person name="Liebl W."/>
            <person name="Zverlov V."/>
        </authorList>
    </citation>
    <scope>NUCLEOTIDE SEQUENCE [LARGE SCALE GENOMIC DNA]</scope>
    <source>
        <strain evidence="1 2">MA18</strain>
    </source>
</reference>
<dbReference type="EMBL" id="CP061336">
    <property type="protein sequence ID" value="QNU67282.1"/>
    <property type="molecule type" value="Genomic_DNA"/>
</dbReference>
<dbReference type="OrthoDB" id="2633851at2"/>
<name>A0A4U7J6Y1_9FIRM</name>
<evidence type="ECO:0000313" key="1">
    <source>
        <dbReference type="EMBL" id="QNU67282.1"/>
    </source>
</evidence>
<accession>A0A4U7J6Y1</accession>
<dbReference type="KEGG" id="rher:EHE19_001680"/>
<dbReference type="Proteomes" id="UP000306409">
    <property type="component" value="Chromosome"/>
</dbReference>